<feature type="region of interest" description="Disordered" evidence="2">
    <location>
        <begin position="1"/>
        <end position="78"/>
    </location>
</feature>
<dbReference type="OrthoDB" id="79452at2759"/>
<evidence type="ECO:0000313" key="4">
    <source>
        <dbReference type="EMBL" id="KAF8873608.1"/>
    </source>
</evidence>
<name>A0A9P5TG56_GYMJU</name>
<dbReference type="InterPro" id="IPR000198">
    <property type="entry name" value="RhoGAP_dom"/>
</dbReference>
<feature type="region of interest" description="Disordered" evidence="2">
    <location>
        <begin position="450"/>
        <end position="481"/>
    </location>
</feature>
<dbReference type="AlphaFoldDB" id="A0A9P5TG56"/>
<dbReference type="PROSITE" id="PS50238">
    <property type="entry name" value="RHOGAP"/>
    <property type="match status" value="1"/>
</dbReference>
<organism evidence="4 5">
    <name type="scientific">Gymnopilus junonius</name>
    <name type="common">Spectacular rustgill mushroom</name>
    <name type="synonym">Gymnopilus spectabilis subsp. junonius</name>
    <dbReference type="NCBI Taxonomy" id="109634"/>
    <lineage>
        <taxon>Eukaryota</taxon>
        <taxon>Fungi</taxon>
        <taxon>Dikarya</taxon>
        <taxon>Basidiomycota</taxon>
        <taxon>Agaricomycotina</taxon>
        <taxon>Agaricomycetes</taxon>
        <taxon>Agaricomycetidae</taxon>
        <taxon>Agaricales</taxon>
        <taxon>Agaricineae</taxon>
        <taxon>Hymenogastraceae</taxon>
        <taxon>Gymnopilus</taxon>
    </lineage>
</organism>
<dbReference type="PANTHER" id="PTHR15228">
    <property type="entry name" value="SPERMATHECAL PHYSIOLOGY VARIANT"/>
    <property type="match status" value="1"/>
</dbReference>
<dbReference type="Proteomes" id="UP000724874">
    <property type="component" value="Unassembled WGS sequence"/>
</dbReference>
<dbReference type="GO" id="GO:0005938">
    <property type="term" value="C:cell cortex"/>
    <property type="evidence" value="ECO:0007669"/>
    <property type="project" value="TreeGrafter"/>
</dbReference>
<comment type="caution">
    <text evidence="4">The sequence shown here is derived from an EMBL/GenBank/DDBJ whole genome shotgun (WGS) entry which is preliminary data.</text>
</comment>
<evidence type="ECO:0000256" key="1">
    <source>
        <dbReference type="ARBA" id="ARBA00022468"/>
    </source>
</evidence>
<dbReference type="SUPFAM" id="SSF48350">
    <property type="entry name" value="GTPase activation domain, GAP"/>
    <property type="match status" value="1"/>
</dbReference>
<dbReference type="InterPro" id="IPR051025">
    <property type="entry name" value="RhoGAP"/>
</dbReference>
<dbReference type="GO" id="GO:0007165">
    <property type="term" value="P:signal transduction"/>
    <property type="evidence" value="ECO:0007669"/>
    <property type="project" value="InterPro"/>
</dbReference>
<dbReference type="GO" id="GO:0005096">
    <property type="term" value="F:GTPase activator activity"/>
    <property type="evidence" value="ECO:0007669"/>
    <property type="project" value="UniProtKB-KW"/>
</dbReference>
<evidence type="ECO:0000256" key="2">
    <source>
        <dbReference type="SAM" id="MobiDB-lite"/>
    </source>
</evidence>
<evidence type="ECO:0000259" key="3">
    <source>
        <dbReference type="PROSITE" id="PS50238"/>
    </source>
</evidence>
<proteinExistence type="predicted"/>
<dbReference type="GO" id="GO:0060237">
    <property type="term" value="P:regulation of fungal-type cell wall organization"/>
    <property type="evidence" value="ECO:0007669"/>
    <property type="project" value="TreeGrafter"/>
</dbReference>
<dbReference type="InterPro" id="IPR008936">
    <property type="entry name" value="Rho_GTPase_activation_prot"/>
</dbReference>
<feature type="domain" description="Rho-GAP" evidence="3">
    <location>
        <begin position="236"/>
        <end position="498"/>
    </location>
</feature>
<sequence>MKSPLPVAESHHCDPSSHGHRASPKVDHHKNNDISDPMKRMDHLKKHKPEPRPPPGEPSSSRPRFASMPQPLPSEFQAQLGIDRTRIFRGPASPPLVDFTRFEDTYRAPRTGNFEGLMASTSSSSSGLKSAFKPNDALLAASSSDSEASPDPAAKRKPDPRLLLSSLSDILGASQEVDEHLDMHELLAAHQLDQLDFEARESAKTALLENSRVVVQGQHSPLVVLGEPLRKSWTYSSTTQVLGGREHELPVLVVHCVEELYRTGIYQSNLFRTLPNRFRLLELINIFDSEDQLPGSAIRSRQRSNTPKVHPKAGFGFNTSLHLESTPDICALLTTYLSSLPEPLLVPPLFRAIWDWCDIEHDEEDQVKQQETYGQRVSPISMVRSYTNPTESAHILIVQLVLHLLPSPNFSLLVYLLAFFSQVALVREENGVGVQDLGRMFGARLFGSGTSSSSTYTKDKGKGKARDAGCDGTGSSNMSSSKGEKMMCWFLRRWGPISDGLFEVVEDAKMGIFRPPVMRKDSLGKDVLSGWLAQADDDNDGSEDGNGSKDDVGDGGEQQSEDLAGVQDVSFAAVSPPSSGAKGRSGASSLSRTLTIPRIRIQASPPQDHSTPKTFQQRKRKSFRTHTHTVGEADETFDITQLNARSLSSSTYPGSPHNRVLDERLMDVSMSALLVDQTLPYHLHSNLRRTFSPTQIPAPLRQFCSSDGTSRPERITEPRSDPIHLHFQIIAELEKQLRDRTECLTDSLKDLARCKLELEASRRKEEVRELEKICLQ</sequence>
<keyword evidence="5" id="KW-1185">Reference proteome</keyword>
<feature type="region of interest" description="Disordered" evidence="2">
    <location>
        <begin position="533"/>
        <end position="561"/>
    </location>
</feature>
<dbReference type="SMART" id="SM00324">
    <property type="entry name" value="RhoGAP"/>
    <property type="match status" value="1"/>
</dbReference>
<feature type="compositionally biased region" description="Basic and acidic residues" evidence="2">
    <location>
        <begin position="24"/>
        <end position="41"/>
    </location>
</feature>
<dbReference type="Gene3D" id="1.10.555.10">
    <property type="entry name" value="Rho GTPase activation protein"/>
    <property type="match status" value="1"/>
</dbReference>
<feature type="compositionally biased region" description="Polar residues" evidence="2">
    <location>
        <begin position="604"/>
        <end position="615"/>
    </location>
</feature>
<accession>A0A9P5TG56</accession>
<dbReference type="Pfam" id="PF00620">
    <property type="entry name" value="RhoGAP"/>
    <property type="match status" value="1"/>
</dbReference>
<protein>
    <recommendedName>
        <fullName evidence="3">Rho-GAP domain-containing protein</fullName>
    </recommendedName>
</protein>
<feature type="compositionally biased region" description="Basic and acidic residues" evidence="2">
    <location>
        <begin position="457"/>
        <end position="469"/>
    </location>
</feature>
<dbReference type="EMBL" id="JADNYJ010000233">
    <property type="protein sequence ID" value="KAF8873608.1"/>
    <property type="molecule type" value="Genomic_DNA"/>
</dbReference>
<reference evidence="4" key="1">
    <citation type="submission" date="2020-11" db="EMBL/GenBank/DDBJ databases">
        <authorList>
            <consortium name="DOE Joint Genome Institute"/>
            <person name="Ahrendt S."/>
            <person name="Riley R."/>
            <person name="Andreopoulos W."/>
            <person name="LaButti K."/>
            <person name="Pangilinan J."/>
            <person name="Ruiz-duenas F.J."/>
            <person name="Barrasa J.M."/>
            <person name="Sanchez-Garcia M."/>
            <person name="Camarero S."/>
            <person name="Miyauchi S."/>
            <person name="Serrano A."/>
            <person name="Linde D."/>
            <person name="Babiker R."/>
            <person name="Drula E."/>
            <person name="Ayuso-Fernandez I."/>
            <person name="Pacheco R."/>
            <person name="Padilla G."/>
            <person name="Ferreira P."/>
            <person name="Barriuso J."/>
            <person name="Kellner H."/>
            <person name="Castanera R."/>
            <person name="Alfaro M."/>
            <person name="Ramirez L."/>
            <person name="Pisabarro A.G."/>
            <person name="Kuo A."/>
            <person name="Tritt A."/>
            <person name="Lipzen A."/>
            <person name="He G."/>
            <person name="Yan M."/>
            <person name="Ng V."/>
            <person name="Cullen D."/>
            <person name="Martin F."/>
            <person name="Rosso M.-N."/>
            <person name="Henrissat B."/>
            <person name="Hibbett D."/>
            <person name="Martinez A.T."/>
            <person name="Grigoriev I.V."/>
        </authorList>
    </citation>
    <scope>NUCLEOTIDE SEQUENCE</scope>
    <source>
        <strain evidence="4">AH 44721</strain>
    </source>
</reference>
<feature type="region of interest" description="Disordered" evidence="2">
    <location>
        <begin position="598"/>
        <end position="623"/>
    </location>
</feature>
<gene>
    <name evidence="4" type="ORF">CPB84DRAFT_1798280</name>
</gene>
<keyword evidence="1" id="KW-0343">GTPase activation</keyword>
<evidence type="ECO:0000313" key="5">
    <source>
        <dbReference type="Proteomes" id="UP000724874"/>
    </source>
</evidence>
<dbReference type="PANTHER" id="PTHR15228:SF25">
    <property type="entry name" value="F-BAR DOMAIN-CONTAINING PROTEIN"/>
    <property type="match status" value="1"/>
</dbReference>